<dbReference type="InParanoid" id="A0A162TLA5"/>
<name>A0A162TLA5_PHYB8</name>
<organism evidence="1 2">
    <name type="scientific">Phycomyces blakesleeanus (strain ATCC 8743b / DSM 1359 / FGSC 10004 / NBRC 33097 / NRRL 1555)</name>
    <dbReference type="NCBI Taxonomy" id="763407"/>
    <lineage>
        <taxon>Eukaryota</taxon>
        <taxon>Fungi</taxon>
        <taxon>Fungi incertae sedis</taxon>
        <taxon>Mucoromycota</taxon>
        <taxon>Mucoromycotina</taxon>
        <taxon>Mucoromycetes</taxon>
        <taxon>Mucorales</taxon>
        <taxon>Phycomycetaceae</taxon>
        <taxon>Phycomyces</taxon>
    </lineage>
</organism>
<dbReference type="VEuPathDB" id="FungiDB:PHYBLDRAFT_68372"/>
<dbReference type="OrthoDB" id="3261594at2759"/>
<sequence length="417" mass="47890">MSATVVHVMNRSIDSKLKYERENMIQLAIIPGPKHPENIASFLELIVEGLHMLQTSGLRVQTISGQRYSVNGPNVSRNLNTLTSLAFFGLDMMHLIGHWISHQLYNALNSKFVMINDTENNEVQQSDFDQQQQQQHQDEQDNVYMFALHIGLDQIDSCIGKPRPDIPANFTGSWRLLKETTGRQKAVNWLEFLLFVVPTVVVHKFVFARTRRAVLDLVLAYSIAQQCEGTEEEIHTMERAIGHWHFFLRCEIQERKLKPIIFVMNQHMLVYLSYMCIPSCNWVLEGHWEEHEKYPSLQSWVQHCLGSRVARRRLADRRTSNFEIASNDVAGSQLWSNLVRKTLAAIAIDCDMNYHNLCTESGLLLTADMFETMTLLCSNTWKINVCVTGKTALINNVARLVNTCAEIVIFFDSKRTC</sequence>
<keyword evidence="2" id="KW-1185">Reference proteome</keyword>
<gene>
    <name evidence="1" type="ORF">PHYBLDRAFT_68372</name>
</gene>
<accession>A0A162TLA5</accession>
<dbReference type="AlphaFoldDB" id="A0A162TLA5"/>
<reference evidence="2" key="1">
    <citation type="submission" date="2015-06" db="EMBL/GenBank/DDBJ databases">
        <title>Expansion of signal transduction pathways in fungi by whole-genome duplication.</title>
        <authorList>
            <consortium name="DOE Joint Genome Institute"/>
            <person name="Corrochano L.M."/>
            <person name="Kuo A."/>
            <person name="Marcet-Houben M."/>
            <person name="Polaino S."/>
            <person name="Salamov A."/>
            <person name="Villalobos J.M."/>
            <person name="Alvarez M.I."/>
            <person name="Avalos J."/>
            <person name="Benito E.P."/>
            <person name="Benoit I."/>
            <person name="Burger G."/>
            <person name="Camino L.P."/>
            <person name="Canovas D."/>
            <person name="Cerda-Olmedo E."/>
            <person name="Cheng J.-F."/>
            <person name="Dominguez A."/>
            <person name="Elias M."/>
            <person name="Eslava A.P."/>
            <person name="Glaser F."/>
            <person name="Grimwood J."/>
            <person name="Gutierrez G."/>
            <person name="Heitman J."/>
            <person name="Henrissat B."/>
            <person name="Iturriaga E.A."/>
            <person name="Lang B.F."/>
            <person name="Lavin J.L."/>
            <person name="Lee S."/>
            <person name="Li W."/>
            <person name="Lindquist E."/>
            <person name="Lopez-Garcia S."/>
            <person name="Luque E.M."/>
            <person name="Marcos A.T."/>
            <person name="Martin J."/>
            <person name="McCluskey K."/>
            <person name="Medina H.R."/>
            <person name="Miralles-Duran A."/>
            <person name="Miyazaki A."/>
            <person name="Munoz-Torres E."/>
            <person name="Oguiza J.A."/>
            <person name="Ohm R."/>
            <person name="Olmedo M."/>
            <person name="Orejas M."/>
            <person name="Ortiz-Castellanos L."/>
            <person name="Pisabarro A.G."/>
            <person name="Rodriguez-Romero J."/>
            <person name="Ruiz-Herrera J."/>
            <person name="Ruiz-Vazquez R."/>
            <person name="Sanz C."/>
            <person name="Schackwitz W."/>
            <person name="Schmutz J."/>
            <person name="Shahriari M."/>
            <person name="Shelest E."/>
            <person name="Silva-Franco F."/>
            <person name="Soanes D."/>
            <person name="Syed K."/>
            <person name="Tagua V.G."/>
            <person name="Talbot N.J."/>
            <person name="Thon M."/>
            <person name="De vries R.P."/>
            <person name="Wiebenga A."/>
            <person name="Yadav J.S."/>
            <person name="Braun E.L."/>
            <person name="Baker S."/>
            <person name="Garre V."/>
            <person name="Horwitz B."/>
            <person name="Torres-Martinez S."/>
            <person name="Idnurm A."/>
            <person name="Herrera-Estrella A."/>
            <person name="Gabaldon T."/>
            <person name="Grigoriev I.V."/>
        </authorList>
    </citation>
    <scope>NUCLEOTIDE SEQUENCE [LARGE SCALE GENOMIC DNA]</scope>
    <source>
        <strain evidence="2">NRRL 1555(-)</strain>
    </source>
</reference>
<dbReference type="EMBL" id="KV440997">
    <property type="protein sequence ID" value="OAD68003.1"/>
    <property type="molecule type" value="Genomic_DNA"/>
</dbReference>
<evidence type="ECO:0000313" key="1">
    <source>
        <dbReference type="EMBL" id="OAD68003.1"/>
    </source>
</evidence>
<dbReference type="GeneID" id="29002843"/>
<proteinExistence type="predicted"/>
<dbReference type="RefSeq" id="XP_018286043.1">
    <property type="nucleotide sequence ID" value="XM_018441937.1"/>
</dbReference>
<dbReference type="Proteomes" id="UP000077315">
    <property type="component" value="Unassembled WGS sequence"/>
</dbReference>
<protein>
    <submittedName>
        <fullName evidence="1">Uncharacterized protein</fullName>
    </submittedName>
</protein>
<evidence type="ECO:0000313" key="2">
    <source>
        <dbReference type="Proteomes" id="UP000077315"/>
    </source>
</evidence>